<dbReference type="AlphaFoldDB" id="Q46V75"/>
<dbReference type="eggNOG" id="COG0654">
    <property type="taxonomic scope" value="Bacteria"/>
</dbReference>
<dbReference type="GO" id="GO:0018658">
    <property type="term" value="F:salicylate 1-monooxygenase activity"/>
    <property type="evidence" value="ECO:0007669"/>
    <property type="project" value="UniProtKB-EC"/>
</dbReference>
<dbReference type="KEGG" id="reu:Reut_B3601"/>
<evidence type="ECO:0000256" key="4">
    <source>
        <dbReference type="ARBA" id="ARBA00023002"/>
    </source>
</evidence>
<proteinExistence type="predicted"/>
<reference evidence="8" key="1">
    <citation type="submission" date="2005-08" db="EMBL/GenBank/DDBJ databases">
        <title>Complete sequence of chromosome 2 of Ralstonia eutropha JMP134.</title>
        <authorList>
            <person name="Copeland A."/>
            <person name="Lucas S."/>
            <person name="Lapidus A."/>
            <person name="Barry K."/>
            <person name="Detter J.C."/>
            <person name="Glavina T."/>
            <person name="Hammon N."/>
            <person name="Israni S."/>
            <person name="Pitluck S."/>
            <person name="Goltsman E."/>
            <person name="Martinez M."/>
            <person name="Schmutz J."/>
            <person name="Larimer F."/>
            <person name="Land M."/>
            <person name="Lykidis A."/>
            <person name="Richardson P."/>
        </authorList>
    </citation>
    <scope>NUCLEOTIDE SEQUENCE [LARGE SCALE GENOMIC DNA]</scope>
    <source>
        <strain evidence="8">JMP134</strain>
    </source>
</reference>
<gene>
    <name evidence="8" type="ordered locus">Reut_B3601</name>
</gene>
<dbReference type="PANTHER" id="PTHR13789">
    <property type="entry name" value="MONOOXYGENASE"/>
    <property type="match status" value="1"/>
</dbReference>
<keyword evidence="4 8" id="KW-0560">Oxidoreductase</keyword>
<name>Q46V75_CUPPJ</name>
<dbReference type="STRING" id="264198.Reut_B3601"/>
<organism evidence="8">
    <name type="scientific">Cupriavidus pinatubonensis (strain JMP 134 / LMG 1197)</name>
    <name type="common">Cupriavidus necator (strain JMP 134)</name>
    <dbReference type="NCBI Taxonomy" id="264198"/>
    <lineage>
        <taxon>Bacteria</taxon>
        <taxon>Pseudomonadati</taxon>
        <taxon>Pseudomonadota</taxon>
        <taxon>Betaproteobacteria</taxon>
        <taxon>Burkholderiales</taxon>
        <taxon>Burkholderiaceae</taxon>
        <taxon>Cupriavidus</taxon>
    </lineage>
</organism>
<dbReference type="SUPFAM" id="SSF54373">
    <property type="entry name" value="FAD-linked reductases, C-terminal domain"/>
    <property type="match status" value="1"/>
</dbReference>
<evidence type="ECO:0000256" key="3">
    <source>
        <dbReference type="ARBA" id="ARBA00022827"/>
    </source>
</evidence>
<keyword evidence="5 8" id="KW-0503">Monooxygenase</keyword>
<feature type="domain" description="FAD-binding" evidence="7">
    <location>
        <begin position="29"/>
        <end position="371"/>
    </location>
</feature>
<evidence type="ECO:0000313" key="8">
    <source>
        <dbReference type="EMBL" id="AAZ62959.1"/>
    </source>
</evidence>
<dbReference type="GO" id="GO:0071949">
    <property type="term" value="F:FAD binding"/>
    <property type="evidence" value="ECO:0007669"/>
    <property type="project" value="InterPro"/>
</dbReference>
<dbReference type="HOGENOM" id="CLU_009665_19_5_4"/>
<feature type="region of interest" description="Disordered" evidence="6">
    <location>
        <begin position="1"/>
        <end position="21"/>
    </location>
</feature>
<dbReference type="InterPro" id="IPR050493">
    <property type="entry name" value="FAD-dep_Monooxygenase_BioMet"/>
</dbReference>
<evidence type="ECO:0000256" key="5">
    <source>
        <dbReference type="ARBA" id="ARBA00023033"/>
    </source>
</evidence>
<keyword evidence="3" id="KW-0274">FAD</keyword>
<evidence type="ECO:0000259" key="7">
    <source>
        <dbReference type="Pfam" id="PF01494"/>
    </source>
</evidence>
<dbReference type="Pfam" id="PF01494">
    <property type="entry name" value="FAD_binding_3"/>
    <property type="match status" value="1"/>
</dbReference>
<evidence type="ECO:0000256" key="2">
    <source>
        <dbReference type="ARBA" id="ARBA00022630"/>
    </source>
</evidence>
<dbReference type="EMBL" id="CP000091">
    <property type="protein sequence ID" value="AAZ62959.1"/>
    <property type="molecule type" value="Genomic_DNA"/>
</dbReference>
<protein>
    <submittedName>
        <fullName evidence="8">Salicylate 1-monooxygenase</fullName>
        <ecNumber evidence="8">1.14.13.1</ecNumber>
    </submittedName>
</protein>
<dbReference type="EC" id="1.14.13.1" evidence="8"/>
<accession>Q46V75</accession>
<comment type="cofactor">
    <cofactor evidence="1">
        <name>FAD</name>
        <dbReference type="ChEBI" id="CHEBI:57692"/>
    </cofactor>
</comment>
<keyword evidence="2" id="KW-0285">Flavoprotein</keyword>
<dbReference type="InterPro" id="IPR002938">
    <property type="entry name" value="FAD-bd"/>
</dbReference>
<dbReference type="Gene3D" id="3.50.50.60">
    <property type="entry name" value="FAD/NAD(P)-binding domain"/>
    <property type="match status" value="1"/>
</dbReference>
<dbReference type="PANTHER" id="PTHR13789:SF318">
    <property type="entry name" value="GERANYLGERANYL DIPHOSPHATE REDUCTASE"/>
    <property type="match status" value="1"/>
</dbReference>
<evidence type="ECO:0000256" key="1">
    <source>
        <dbReference type="ARBA" id="ARBA00001974"/>
    </source>
</evidence>
<dbReference type="InterPro" id="IPR036188">
    <property type="entry name" value="FAD/NAD-bd_sf"/>
</dbReference>
<sequence length="402" mass="43211">MPTAIETRSADGAPPTGRKQADNMTSLKIGINGAGIGGLAAAIALRKLGMDVTVYEQAARFARVGADINLTPNAVRALDGLGVGEALRETAARPTHRISRTWDTGEETSRLPMSDEAEQRYGAPQLTMHRADLMTALEGALPAANVKLGHKAVAIERNDNGTTVRFADGGEDKVDVLVGADGIHSVVRTALFGQESPIFTGVVAYRAVVPAERLAGVPNLNAFTKWWGTDPTSQIVTFPLNRGRDIFIFATVAQESWRNESWTTPGRVEDLRSAYAGFHPEARALLDACDDVLISALYVRDPLPTWSDGHVTLMGDACHPMMPFMAQGAGMAIEDGVVLARCLADAAQDGYAAVPSALARYQRARHERTSRIQIGSRSNAWLKEGGNADWVYDYDAWNVALG</sequence>
<evidence type="ECO:0000256" key="6">
    <source>
        <dbReference type="SAM" id="MobiDB-lite"/>
    </source>
</evidence>
<dbReference type="SUPFAM" id="SSF51905">
    <property type="entry name" value="FAD/NAD(P)-binding domain"/>
    <property type="match status" value="1"/>
</dbReference>
<dbReference type="PRINTS" id="PR00420">
    <property type="entry name" value="RNGMNOXGNASE"/>
</dbReference>